<keyword evidence="4 6" id="KW-0067">ATP-binding</keyword>
<feature type="short sequence motif" description="Q motif" evidence="5">
    <location>
        <begin position="80"/>
        <end position="108"/>
    </location>
</feature>
<dbReference type="Gene3D" id="3.40.50.300">
    <property type="entry name" value="P-loop containing nucleotide triphosphate hydrolases"/>
    <property type="match status" value="2"/>
</dbReference>
<dbReference type="PROSITE" id="PS51195">
    <property type="entry name" value="Q_MOTIF"/>
    <property type="match status" value="1"/>
</dbReference>
<dbReference type="GO" id="GO:0016787">
    <property type="term" value="F:hydrolase activity"/>
    <property type="evidence" value="ECO:0007669"/>
    <property type="project" value="UniProtKB-KW"/>
</dbReference>
<dbReference type="CDD" id="cd18787">
    <property type="entry name" value="SF2_C_DEAD"/>
    <property type="match status" value="1"/>
</dbReference>
<dbReference type="OMA" id="LHHVEEI"/>
<feature type="domain" description="Helicase ATP-binding" evidence="8">
    <location>
        <begin position="111"/>
        <end position="284"/>
    </location>
</feature>
<feature type="domain" description="DEAD-box RNA helicase Q" evidence="10">
    <location>
        <begin position="80"/>
        <end position="108"/>
    </location>
</feature>
<evidence type="ECO:0000313" key="11">
    <source>
        <dbReference type="EMBL" id="EEH57834.1"/>
    </source>
</evidence>
<sequence length="532" mass="58176">MAKKKAPKDGGGGGGGDAKAAKTPSKRAGKPNAKPKEDTVLTGTPGEGGDVVDFGFERTEALTGRRLKAEKSSKAKSKSGGFEAMDLLPDVFRAIKRKGYRIPTPIQRKAIPVALSGADVVAMARTGSGKTAAFLIPVLHKLRAHSLKAGARAIVLSPTRELALQTFKFAQELSKFTDLRCVCIVGGDSMEAQFEDLATNPDLYVATPGRLLHHVEEIDGLTIRSVQHVVLDEADRLLEMGFSDQLRDIMRQVSDVRQTLLFSATMPSQLAEFVRVGLRDPQVIRLDAEMKISDDLRLSFVVTRADEKIPMLLYILREVIPDKQQTVVFTATRHHVELLMAVLEEEGVKCSAVYGSMDMAARKINIGKFRARKSEVLVVTDVAARGIDIPLLDNVVNFDFPPRPKLFVHRVGRVARAGRSGVAHSILTKEEMGFLVDLHLFLGRSLVAASTTPPDNREEARALCEDADREQRSVVGGAPPTSLDLVQDRVRDIFQSKVEMDGMRKACDNAYKLYQRTRGSAGNESVARGAEL</sequence>
<evidence type="ECO:0000256" key="7">
    <source>
        <dbReference type="SAM" id="MobiDB-lite"/>
    </source>
</evidence>
<feature type="region of interest" description="Disordered" evidence="7">
    <location>
        <begin position="1"/>
        <end position="53"/>
    </location>
</feature>
<dbReference type="STRING" id="564608.C1MR77"/>
<dbReference type="eggNOG" id="KOG0337">
    <property type="taxonomic scope" value="Eukaryota"/>
</dbReference>
<dbReference type="InterPro" id="IPR027417">
    <property type="entry name" value="P-loop_NTPase"/>
</dbReference>
<dbReference type="Pfam" id="PF00271">
    <property type="entry name" value="Helicase_C"/>
    <property type="match status" value="1"/>
</dbReference>
<dbReference type="GO" id="GO:0003676">
    <property type="term" value="F:nucleic acid binding"/>
    <property type="evidence" value="ECO:0007669"/>
    <property type="project" value="InterPro"/>
</dbReference>
<keyword evidence="12" id="KW-1185">Reference proteome</keyword>
<dbReference type="RefSeq" id="XP_003057883.1">
    <property type="nucleotide sequence ID" value="XM_003057837.1"/>
</dbReference>
<dbReference type="InterPro" id="IPR050079">
    <property type="entry name" value="DEAD_box_RNA_helicase"/>
</dbReference>
<dbReference type="InterPro" id="IPR001650">
    <property type="entry name" value="Helicase_C-like"/>
</dbReference>
<dbReference type="OrthoDB" id="10261375at2759"/>
<evidence type="ECO:0000256" key="5">
    <source>
        <dbReference type="PROSITE-ProRule" id="PRU00552"/>
    </source>
</evidence>
<evidence type="ECO:0000259" key="9">
    <source>
        <dbReference type="PROSITE" id="PS51194"/>
    </source>
</evidence>
<evidence type="ECO:0000256" key="1">
    <source>
        <dbReference type="ARBA" id="ARBA00022741"/>
    </source>
</evidence>
<dbReference type="PANTHER" id="PTHR47959">
    <property type="entry name" value="ATP-DEPENDENT RNA HELICASE RHLE-RELATED"/>
    <property type="match status" value="1"/>
</dbReference>
<comment type="similarity">
    <text evidence="6">Belongs to the DEAD box helicase family.</text>
</comment>
<name>C1MR77_MICPC</name>
<dbReference type="GO" id="GO:0003724">
    <property type="term" value="F:RNA helicase activity"/>
    <property type="evidence" value="ECO:0007669"/>
    <property type="project" value="InterPro"/>
</dbReference>
<proteinExistence type="inferred from homology"/>
<dbReference type="EMBL" id="GG663738">
    <property type="protein sequence ID" value="EEH57834.1"/>
    <property type="molecule type" value="Genomic_DNA"/>
</dbReference>
<dbReference type="InterPro" id="IPR014014">
    <property type="entry name" value="RNA_helicase_DEAD_Q_motif"/>
</dbReference>
<dbReference type="GO" id="GO:0005829">
    <property type="term" value="C:cytosol"/>
    <property type="evidence" value="ECO:0007669"/>
    <property type="project" value="TreeGrafter"/>
</dbReference>
<dbReference type="Pfam" id="PF00270">
    <property type="entry name" value="DEAD"/>
    <property type="match status" value="1"/>
</dbReference>
<dbReference type="SMART" id="SM00490">
    <property type="entry name" value="HELICc"/>
    <property type="match status" value="1"/>
</dbReference>
<feature type="non-terminal residue" evidence="11">
    <location>
        <position position="532"/>
    </location>
</feature>
<evidence type="ECO:0000256" key="2">
    <source>
        <dbReference type="ARBA" id="ARBA00022801"/>
    </source>
</evidence>
<accession>C1MR77</accession>
<dbReference type="PROSITE" id="PS51194">
    <property type="entry name" value="HELICASE_CTER"/>
    <property type="match status" value="1"/>
</dbReference>
<dbReference type="GeneID" id="9683321"/>
<dbReference type="AlphaFoldDB" id="C1MR77"/>
<keyword evidence="1 6" id="KW-0547">Nucleotide-binding</keyword>
<evidence type="ECO:0000256" key="6">
    <source>
        <dbReference type="RuleBase" id="RU000492"/>
    </source>
</evidence>
<dbReference type="GO" id="GO:0005524">
    <property type="term" value="F:ATP binding"/>
    <property type="evidence" value="ECO:0007669"/>
    <property type="project" value="UniProtKB-KW"/>
</dbReference>
<evidence type="ECO:0000256" key="3">
    <source>
        <dbReference type="ARBA" id="ARBA00022806"/>
    </source>
</evidence>
<dbReference type="KEGG" id="mpp:MICPUCDRAFT_16058"/>
<gene>
    <name evidence="11" type="ORF">MICPUCDRAFT_16058</name>
</gene>
<organism evidence="12">
    <name type="scientific">Micromonas pusilla (strain CCMP1545)</name>
    <name type="common">Picoplanktonic green alga</name>
    <dbReference type="NCBI Taxonomy" id="564608"/>
    <lineage>
        <taxon>Eukaryota</taxon>
        <taxon>Viridiplantae</taxon>
        <taxon>Chlorophyta</taxon>
        <taxon>Mamiellophyceae</taxon>
        <taxon>Mamiellales</taxon>
        <taxon>Mamiellaceae</taxon>
        <taxon>Micromonas</taxon>
    </lineage>
</organism>
<dbReference type="PANTHER" id="PTHR47959:SF8">
    <property type="entry name" value="RNA HELICASE"/>
    <property type="match status" value="1"/>
</dbReference>
<feature type="domain" description="Helicase C-terminal" evidence="9">
    <location>
        <begin position="308"/>
        <end position="460"/>
    </location>
</feature>
<evidence type="ECO:0000313" key="12">
    <source>
        <dbReference type="Proteomes" id="UP000001876"/>
    </source>
</evidence>
<dbReference type="InterPro" id="IPR011545">
    <property type="entry name" value="DEAD/DEAH_box_helicase_dom"/>
</dbReference>
<evidence type="ECO:0000259" key="10">
    <source>
        <dbReference type="PROSITE" id="PS51195"/>
    </source>
</evidence>
<keyword evidence="2 6" id="KW-0378">Hydrolase</keyword>
<dbReference type="SUPFAM" id="SSF52540">
    <property type="entry name" value="P-loop containing nucleoside triphosphate hydrolases"/>
    <property type="match status" value="1"/>
</dbReference>
<evidence type="ECO:0000256" key="4">
    <source>
        <dbReference type="ARBA" id="ARBA00022840"/>
    </source>
</evidence>
<dbReference type="Proteomes" id="UP000001876">
    <property type="component" value="Unassembled WGS sequence"/>
</dbReference>
<reference evidence="11 12" key="1">
    <citation type="journal article" date="2009" name="Science">
        <title>Green evolution and dynamic adaptations revealed by genomes of the marine picoeukaryotes Micromonas.</title>
        <authorList>
            <person name="Worden A.Z."/>
            <person name="Lee J.H."/>
            <person name="Mock T."/>
            <person name="Rouze P."/>
            <person name="Simmons M.P."/>
            <person name="Aerts A.L."/>
            <person name="Allen A.E."/>
            <person name="Cuvelier M.L."/>
            <person name="Derelle E."/>
            <person name="Everett M.V."/>
            <person name="Foulon E."/>
            <person name="Grimwood J."/>
            <person name="Gundlach H."/>
            <person name="Henrissat B."/>
            <person name="Napoli C."/>
            <person name="McDonald S.M."/>
            <person name="Parker M.S."/>
            <person name="Rombauts S."/>
            <person name="Salamov A."/>
            <person name="Von Dassow P."/>
            <person name="Badger J.H."/>
            <person name="Coutinho P.M."/>
            <person name="Demir E."/>
            <person name="Dubchak I."/>
            <person name="Gentemann C."/>
            <person name="Eikrem W."/>
            <person name="Gready J.E."/>
            <person name="John U."/>
            <person name="Lanier W."/>
            <person name="Lindquist E.A."/>
            <person name="Lucas S."/>
            <person name="Mayer K.F."/>
            <person name="Moreau H."/>
            <person name="Not F."/>
            <person name="Otillar R."/>
            <person name="Panaud O."/>
            <person name="Pangilinan J."/>
            <person name="Paulsen I."/>
            <person name="Piegu B."/>
            <person name="Poliakov A."/>
            <person name="Robbens S."/>
            <person name="Schmutz J."/>
            <person name="Toulza E."/>
            <person name="Wyss T."/>
            <person name="Zelensky A."/>
            <person name="Zhou K."/>
            <person name="Armbrust E.V."/>
            <person name="Bhattacharya D."/>
            <person name="Goodenough U.W."/>
            <person name="Van de Peer Y."/>
            <person name="Grigoriev I.V."/>
        </authorList>
    </citation>
    <scope>NUCLEOTIDE SEQUENCE [LARGE SCALE GENOMIC DNA]</scope>
    <source>
        <strain evidence="11 12">CCMP1545</strain>
    </source>
</reference>
<evidence type="ECO:0000259" key="8">
    <source>
        <dbReference type="PROSITE" id="PS51192"/>
    </source>
</evidence>
<dbReference type="PROSITE" id="PS00039">
    <property type="entry name" value="DEAD_ATP_HELICASE"/>
    <property type="match status" value="1"/>
</dbReference>
<dbReference type="InterPro" id="IPR000629">
    <property type="entry name" value="RNA-helicase_DEAD-box_CS"/>
</dbReference>
<dbReference type="PROSITE" id="PS51192">
    <property type="entry name" value="HELICASE_ATP_BIND_1"/>
    <property type="match status" value="1"/>
</dbReference>
<protein>
    <submittedName>
        <fullName evidence="11">Predicted protein</fullName>
    </submittedName>
</protein>
<dbReference type="SMART" id="SM00487">
    <property type="entry name" value="DEXDc"/>
    <property type="match status" value="1"/>
</dbReference>
<dbReference type="InterPro" id="IPR014001">
    <property type="entry name" value="Helicase_ATP-bd"/>
</dbReference>
<keyword evidence="3 6" id="KW-0347">Helicase</keyword>